<reference evidence="1 2" key="1">
    <citation type="submission" date="2018-05" db="EMBL/GenBank/DDBJ databases">
        <title>Polaribacter aquimarinus sp. nov., isolated from sediment in a sediment of sea.</title>
        <authorList>
            <person name="Lu D."/>
        </authorList>
    </citation>
    <scope>NUCLEOTIDE SEQUENCE [LARGE SCALE GENOMIC DNA]</scope>
    <source>
        <strain evidence="1 2">ZY113</strain>
    </source>
</reference>
<gene>
    <name evidence="1" type="ORF">DIS07_10195</name>
</gene>
<protein>
    <recommendedName>
        <fullName evidence="3">Adhesin domain-containing protein</fullName>
    </recommendedName>
</protein>
<dbReference type="Proteomes" id="UP000245670">
    <property type="component" value="Unassembled WGS sequence"/>
</dbReference>
<dbReference type="EMBL" id="QFFG01000004">
    <property type="protein sequence ID" value="PWG04833.1"/>
    <property type="molecule type" value="Genomic_DNA"/>
</dbReference>
<keyword evidence="2" id="KW-1185">Reference proteome</keyword>
<dbReference type="OrthoDB" id="1114934at2"/>
<evidence type="ECO:0008006" key="3">
    <source>
        <dbReference type="Google" id="ProtNLM"/>
    </source>
</evidence>
<evidence type="ECO:0000313" key="1">
    <source>
        <dbReference type="EMBL" id="PWG04833.1"/>
    </source>
</evidence>
<name>A0A2U2J914_9FLAO</name>
<evidence type="ECO:0000313" key="2">
    <source>
        <dbReference type="Proteomes" id="UP000245670"/>
    </source>
</evidence>
<organism evidence="1 2">
    <name type="scientific">Polaribacter aquimarinus</name>
    <dbReference type="NCBI Taxonomy" id="2100726"/>
    <lineage>
        <taxon>Bacteria</taxon>
        <taxon>Pseudomonadati</taxon>
        <taxon>Bacteroidota</taxon>
        <taxon>Flavobacteriia</taxon>
        <taxon>Flavobacteriales</taxon>
        <taxon>Flavobacteriaceae</taxon>
    </lineage>
</organism>
<dbReference type="AlphaFoldDB" id="A0A2U2J914"/>
<comment type="caution">
    <text evidence="1">The sequence shown here is derived from an EMBL/GenBank/DDBJ whole genome shotgun (WGS) entry which is preliminary data.</text>
</comment>
<proteinExistence type="predicted"/>
<dbReference type="RefSeq" id="WP_109405149.1">
    <property type="nucleotide sequence ID" value="NZ_QFFG01000004.1"/>
</dbReference>
<accession>A0A2U2J914</accession>
<sequence>MKNIKYILAFALSISFFGVYGQEKKIKFSKGTLKICSSKNFTITGYDGKEVIIKSLHEKRNSNFYRYKVNSTNAPGNFPRVKGATTISRSSRGSNSFSFHSSNDSLKKGRVVFFGSDGNRKEGLKRLGKKSENKDLGIYFTIEQKNGELIFKDQTEGQLVMVSNERYEIKIPNSIKLNWHTNGCDKVANQRRNRYVFFNSKASSLSNFNGEVEISTSLNNMKLVDVTGPVSINSIGGNVTIEFDKKEPKKLYSIYSNNGFIDVTLPSKSDVTVDTNSASIYSDIDFNVLEDKEEPGAQKMKLKLNKGNVKMKLNAGLGNIYLRKK</sequence>